<dbReference type="GO" id="GO:0050660">
    <property type="term" value="F:flavin adenine dinucleotide binding"/>
    <property type="evidence" value="ECO:0007669"/>
    <property type="project" value="InterPro"/>
</dbReference>
<organism evidence="11 12">
    <name type="scientific">SAR86 cluster bacterium</name>
    <dbReference type="NCBI Taxonomy" id="2030880"/>
    <lineage>
        <taxon>Bacteria</taxon>
        <taxon>Pseudomonadati</taxon>
        <taxon>Pseudomonadota</taxon>
        <taxon>Gammaproteobacteria</taxon>
        <taxon>SAR86 cluster</taxon>
    </lineage>
</organism>
<evidence type="ECO:0000256" key="1">
    <source>
        <dbReference type="ARBA" id="ARBA00001974"/>
    </source>
</evidence>
<feature type="region of interest" description="Disordered" evidence="7">
    <location>
        <begin position="260"/>
        <end position="279"/>
    </location>
</feature>
<dbReference type="InterPro" id="IPR046373">
    <property type="entry name" value="Acyl-CoA_Oxase/DH_mid-dom_sf"/>
</dbReference>
<comment type="caution">
    <text evidence="11">The sequence shown here is derived from an EMBL/GenBank/DDBJ whole genome shotgun (WGS) entry which is preliminary data.</text>
</comment>
<keyword evidence="5 6" id="KW-0560">Oxidoreductase</keyword>
<evidence type="ECO:0000259" key="9">
    <source>
        <dbReference type="Pfam" id="PF02770"/>
    </source>
</evidence>
<dbReference type="Gene3D" id="1.20.140.10">
    <property type="entry name" value="Butyryl-CoA Dehydrogenase, subunit A, domain 3"/>
    <property type="match status" value="1"/>
</dbReference>
<dbReference type="Gene3D" id="2.40.110.10">
    <property type="entry name" value="Butyryl-CoA Dehydrogenase, subunit A, domain 2"/>
    <property type="match status" value="1"/>
</dbReference>
<dbReference type="Pfam" id="PF00441">
    <property type="entry name" value="Acyl-CoA_dh_1"/>
    <property type="match status" value="1"/>
</dbReference>
<evidence type="ECO:0000313" key="12">
    <source>
        <dbReference type="Proteomes" id="UP000754644"/>
    </source>
</evidence>
<dbReference type="Proteomes" id="UP000754644">
    <property type="component" value="Unassembled WGS sequence"/>
</dbReference>
<name>A0A972VV95_9GAMM</name>
<evidence type="ECO:0000259" key="10">
    <source>
        <dbReference type="Pfam" id="PF02771"/>
    </source>
</evidence>
<evidence type="ECO:0000256" key="2">
    <source>
        <dbReference type="ARBA" id="ARBA00009347"/>
    </source>
</evidence>
<dbReference type="AlphaFoldDB" id="A0A972VV95"/>
<sequence length="414" mass="45328">MADADRKDTQEQAEFRAYCRDWLTNNKPGQPPVRIPLGALELSDPAALQWLQVWQKSAFDAGLVGCDYPVEAGGGGRNNCQTIANQEMQRAKTPFFPNIIGLGMAAPTVLFHAQEDTKNALLPRLFSGEDIWCQGFSEPGAGSDLANQQTFAEKRGDSWVINGHKVWTSLAHFANWMILLCRTDKADKYNGLSYFVVPIQTAIGKGVTVRPLIKLTGETGFNEVIFEDLVVEDKYRLDAVGAGWKVAMTTLSHERGAGQLVTPSAGGMTQDNTKGANTSSPSALIELAKTSYRNGKTAADDPLLRDEIIKIMIRQEAFRQNQRRALVPALIDHPMRIPLQNKLIGTEFNQDLAEIAYDIQGAASSLYLNDENAPGGGEWQLAYMNSFGVTIAAGANEVQRNILGERVLGMPKSK</sequence>
<feature type="domain" description="Acyl-CoA dehydrogenase/oxidase N-terminal" evidence="10">
    <location>
        <begin position="53"/>
        <end position="129"/>
    </location>
</feature>
<feature type="domain" description="Acyl-CoA oxidase/dehydrogenase middle" evidence="9">
    <location>
        <begin position="133"/>
        <end position="228"/>
    </location>
</feature>
<dbReference type="InterPro" id="IPR009075">
    <property type="entry name" value="AcylCo_DH/oxidase_C"/>
</dbReference>
<dbReference type="InterPro" id="IPR009100">
    <property type="entry name" value="AcylCoA_DH/oxidase_NM_dom_sf"/>
</dbReference>
<comment type="cofactor">
    <cofactor evidence="1 6">
        <name>FAD</name>
        <dbReference type="ChEBI" id="CHEBI:57692"/>
    </cofactor>
</comment>
<accession>A0A972VV95</accession>
<dbReference type="Pfam" id="PF02771">
    <property type="entry name" value="Acyl-CoA_dh_N"/>
    <property type="match status" value="1"/>
</dbReference>
<dbReference type="InterPro" id="IPR013786">
    <property type="entry name" value="AcylCoA_DH/ox_N"/>
</dbReference>
<dbReference type="Gene3D" id="1.10.540.10">
    <property type="entry name" value="Acyl-CoA dehydrogenase/oxidase, N-terminal domain"/>
    <property type="match status" value="1"/>
</dbReference>
<feature type="compositionally biased region" description="Polar residues" evidence="7">
    <location>
        <begin position="267"/>
        <end position="279"/>
    </location>
</feature>
<dbReference type="InterPro" id="IPR036250">
    <property type="entry name" value="AcylCo_DH-like_C"/>
</dbReference>
<evidence type="ECO:0000256" key="3">
    <source>
        <dbReference type="ARBA" id="ARBA00022630"/>
    </source>
</evidence>
<feature type="domain" description="Acyl-CoA dehydrogenase/oxidase C-terminal" evidence="8">
    <location>
        <begin position="284"/>
        <end position="408"/>
    </location>
</feature>
<dbReference type="InterPro" id="IPR052161">
    <property type="entry name" value="Mycobact_Acyl-CoA_DH"/>
</dbReference>
<evidence type="ECO:0000259" key="8">
    <source>
        <dbReference type="Pfam" id="PF00441"/>
    </source>
</evidence>
<reference evidence="11" key="1">
    <citation type="submission" date="2020-05" db="EMBL/GenBank/DDBJ databases">
        <title>Sulfur intermediates as new biogeochemical hubs in an aquatic model microbial ecosystem.</title>
        <authorList>
            <person name="Vigneron A."/>
        </authorList>
    </citation>
    <scope>NUCLEOTIDE SEQUENCE</scope>
    <source>
        <strain evidence="11">Bin.250</strain>
    </source>
</reference>
<dbReference type="SUPFAM" id="SSF47203">
    <property type="entry name" value="Acyl-CoA dehydrogenase C-terminal domain-like"/>
    <property type="match status" value="1"/>
</dbReference>
<dbReference type="GO" id="GO:0005886">
    <property type="term" value="C:plasma membrane"/>
    <property type="evidence" value="ECO:0007669"/>
    <property type="project" value="TreeGrafter"/>
</dbReference>
<dbReference type="InterPro" id="IPR037069">
    <property type="entry name" value="AcylCoA_DH/ox_N_sf"/>
</dbReference>
<protein>
    <submittedName>
        <fullName evidence="11">Acyl-CoA dehydrogenase family protein</fullName>
    </submittedName>
</protein>
<dbReference type="GO" id="GO:0016627">
    <property type="term" value="F:oxidoreductase activity, acting on the CH-CH group of donors"/>
    <property type="evidence" value="ECO:0007669"/>
    <property type="project" value="InterPro"/>
</dbReference>
<dbReference type="InterPro" id="IPR006091">
    <property type="entry name" value="Acyl-CoA_Oxase/DH_mid-dom"/>
</dbReference>
<evidence type="ECO:0000256" key="6">
    <source>
        <dbReference type="RuleBase" id="RU362125"/>
    </source>
</evidence>
<evidence type="ECO:0000256" key="5">
    <source>
        <dbReference type="ARBA" id="ARBA00023002"/>
    </source>
</evidence>
<dbReference type="PANTHER" id="PTHR43292">
    <property type="entry name" value="ACYL-COA DEHYDROGENASE"/>
    <property type="match status" value="1"/>
</dbReference>
<comment type="similarity">
    <text evidence="2 6">Belongs to the acyl-CoA dehydrogenase family.</text>
</comment>
<gene>
    <name evidence="11" type="ORF">HQ497_01045</name>
</gene>
<keyword evidence="3 6" id="KW-0285">Flavoprotein</keyword>
<evidence type="ECO:0000256" key="7">
    <source>
        <dbReference type="SAM" id="MobiDB-lite"/>
    </source>
</evidence>
<proteinExistence type="inferred from homology"/>
<evidence type="ECO:0000256" key="4">
    <source>
        <dbReference type="ARBA" id="ARBA00022827"/>
    </source>
</evidence>
<dbReference type="EMBL" id="JABMOJ010000039">
    <property type="protein sequence ID" value="NQV63924.1"/>
    <property type="molecule type" value="Genomic_DNA"/>
</dbReference>
<dbReference type="SUPFAM" id="SSF56645">
    <property type="entry name" value="Acyl-CoA dehydrogenase NM domain-like"/>
    <property type="match status" value="1"/>
</dbReference>
<dbReference type="PANTHER" id="PTHR43292:SF4">
    <property type="entry name" value="ACYL-COA DEHYDROGENASE FADE34"/>
    <property type="match status" value="1"/>
</dbReference>
<evidence type="ECO:0000313" key="11">
    <source>
        <dbReference type="EMBL" id="NQV63924.1"/>
    </source>
</evidence>
<dbReference type="Pfam" id="PF02770">
    <property type="entry name" value="Acyl-CoA_dh_M"/>
    <property type="match status" value="1"/>
</dbReference>
<keyword evidence="4 6" id="KW-0274">FAD</keyword>